<organism evidence="13 14">
    <name type="scientific">Scheffersomyces spartinae</name>
    <dbReference type="NCBI Taxonomy" id="45513"/>
    <lineage>
        <taxon>Eukaryota</taxon>
        <taxon>Fungi</taxon>
        <taxon>Dikarya</taxon>
        <taxon>Ascomycota</taxon>
        <taxon>Saccharomycotina</taxon>
        <taxon>Pichiomycetes</taxon>
        <taxon>Debaryomycetaceae</taxon>
        <taxon>Scheffersomyces</taxon>
    </lineage>
</organism>
<keyword evidence="6 11" id="KW-0812">Transmembrane</keyword>
<keyword evidence="10 11" id="KW-0472">Membrane</keyword>
<dbReference type="Pfam" id="PF00153">
    <property type="entry name" value="Mito_carr"/>
    <property type="match status" value="3"/>
</dbReference>
<evidence type="ECO:0000313" key="14">
    <source>
        <dbReference type="Proteomes" id="UP000790833"/>
    </source>
</evidence>
<evidence type="ECO:0000256" key="9">
    <source>
        <dbReference type="ARBA" id="ARBA00023128"/>
    </source>
</evidence>
<evidence type="ECO:0000256" key="12">
    <source>
        <dbReference type="RuleBase" id="RU000488"/>
    </source>
</evidence>
<keyword evidence="7" id="KW-0677">Repeat</keyword>
<evidence type="ECO:0000256" key="6">
    <source>
        <dbReference type="ARBA" id="ARBA00022692"/>
    </source>
</evidence>
<reference evidence="13" key="1">
    <citation type="submission" date="2021-03" db="EMBL/GenBank/DDBJ databases">
        <authorList>
            <person name="Palmer J.M."/>
        </authorList>
    </citation>
    <scope>NUCLEOTIDE SEQUENCE</scope>
    <source>
        <strain evidence="13">ARV_011</strain>
    </source>
</reference>
<keyword evidence="8" id="KW-1133">Transmembrane helix</keyword>
<dbReference type="EMBL" id="JAHMUF010000013">
    <property type="protein sequence ID" value="KAG7193280.1"/>
    <property type="molecule type" value="Genomic_DNA"/>
</dbReference>
<evidence type="ECO:0000256" key="2">
    <source>
        <dbReference type="ARBA" id="ARBA00004225"/>
    </source>
</evidence>
<accession>A0A9P7V913</accession>
<keyword evidence="14" id="KW-1185">Reference proteome</keyword>
<dbReference type="PANTHER" id="PTHR45624:SF9">
    <property type="entry name" value="CARRIER PROTEIN, PUTATIVE (AFU_ORTHOLOGUE AFUA_4G06390)-RELATED"/>
    <property type="match status" value="1"/>
</dbReference>
<evidence type="ECO:0000256" key="7">
    <source>
        <dbReference type="ARBA" id="ARBA00022737"/>
    </source>
</evidence>
<evidence type="ECO:0000256" key="4">
    <source>
        <dbReference type="ARBA" id="ARBA00021935"/>
    </source>
</evidence>
<evidence type="ECO:0000256" key="3">
    <source>
        <dbReference type="ARBA" id="ARBA00006375"/>
    </source>
</evidence>
<keyword evidence="5 12" id="KW-0813">Transport</keyword>
<sequence length="330" mass="37303">MSSGLPAITGDIDHARAVYVFPEVLKPWRPTILAYSASFVSTVMGFPMDTVKTRMQTHKEFSSYWDCVRKTYSHEGIRGFYRGIWAPLVSTSLSKSLGVSIFTFFKPKTYQLLYGDSVGTHPLLRNIPVCFISGSMAGGGVSLFACPFEFTKVYSQILKLVQRQHLIDTHDPKKRLTKTPSTLQIIKIIIRNEGYMGLYSGYKYHFLRDSLSSGFYFSIYELGKHSLNKLFFDSPSHLSVLIAGGLSGVLSWTLIFPVDTAKALIQKEVVTKILRQQEGLDPLPKKQNKVLKFPKLERNMYRGLGISVTRSFLVNMIFFGVYEFSMAHIA</sequence>
<evidence type="ECO:0000256" key="1">
    <source>
        <dbReference type="ARBA" id="ARBA00002238"/>
    </source>
</evidence>
<dbReference type="InterPro" id="IPR023395">
    <property type="entry name" value="MCP_dom_sf"/>
</dbReference>
<gene>
    <name evidence="13" type="ORF">KQ657_001043</name>
</gene>
<comment type="similarity">
    <text evidence="3 12">Belongs to the mitochondrial carrier (TC 2.A.29) family.</text>
</comment>
<dbReference type="Proteomes" id="UP000790833">
    <property type="component" value="Unassembled WGS sequence"/>
</dbReference>
<keyword evidence="9" id="KW-0496">Mitochondrion</keyword>
<dbReference type="GO" id="GO:0031966">
    <property type="term" value="C:mitochondrial membrane"/>
    <property type="evidence" value="ECO:0007669"/>
    <property type="project" value="UniProtKB-SubCell"/>
</dbReference>
<evidence type="ECO:0000313" key="13">
    <source>
        <dbReference type="EMBL" id="KAG7193280.1"/>
    </source>
</evidence>
<dbReference type="RefSeq" id="XP_043048828.1">
    <property type="nucleotide sequence ID" value="XM_043191856.1"/>
</dbReference>
<comment type="subcellular location">
    <subcellularLocation>
        <location evidence="2">Mitochondrion membrane</location>
        <topology evidence="2">Multi-pass membrane protein</topology>
    </subcellularLocation>
</comment>
<comment type="function">
    <text evidence="1">Mitochondrial transporter that mediates uptake of thiamine pyrophosphate (ThPP) into mitochondria.</text>
</comment>
<dbReference type="Gene3D" id="1.50.40.10">
    <property type="entry name" value="Mitochondrial carrier domain"/>
    <property type="match status" value="1"/>
</dbReference>
<evidence type="ECO:0000256" key="5">
    <source>
        <dbReference type="ARBA" id="ARBA00022448"/>
    </source>
</evidence>
<dbReference type="PANTHER" id="PTHR45624">
    <property type="entry name" value="MITOCHONDRIAL BASIC AMINO ACIDS TRANSPORTER-RELATED"/>
    <property type="match status" value="1"/>
</dbReference>
<dbReference type="GeneID" id="66114417"/>
<feature type="repeat" description="Solcar" evidence="11">
    <location>
        <begin position="235"/>
        <end position="328"/>
    </location>
</feature>
<dbReference type="OrthoDB" id="2382881at2759"/>
<proteinExistence type="inferred from homology"/>
<comment type="caution">
    <text evidence="13">The sequence shown here is derived from an EMBL/GenBank/DDBJ whole genome shotgun (WGS) entry which is preliminary data.</text>
</comment>
<protein>
    <recommendedName>
        <fullName evidence="4">Mitochondrial thiamine pyrophosphate carrier 1</fullName>
    </recommendedName>
</protein>
<name>A0A9P7V913_9ASCO</name>
<dbReference type="SUPFAM" id="SSF103506">
    <property type="entry name" value="Mitochondrial carrier"/>
    <property type="match status" value="1"/>
</dbReference>
<feature type="repeat" description="Solcar" evidence="11">
    <location>
        <begin position="25"/>
        <end position="108"/>
    </location>
</feature>
<dbReference type="InterPro" id="IPR018108">
    <property type="entry name" value="MCP_transmembrane"/>
</dbReference>
<feature type="repeat" description="Solcar" evidence="11">
    <location>
        <begin position="125"/>
        <end position="226"/>
    </location>
</feature>
<evidence type="ECO:0000256" key="8">
    <source>
        <dbReference type="ARBA" id="ARBA00022989"/>
    </source>
</evidence>
<evidence type="ECO:0000256" key="11">
    <source>
        <dbReference type="PROSITE-ProRule" id="PRU00282"/>
    </source>
</evidence>
<dbReference type="AlphaFoldDB" id="A0A9P7V913"/>
<dbReference type="GO" id="GO:0022857">
    <property type="term" value="F:transmembrane transporter activity"/>
    <property type="evidence" value="ECO:0007669"/>
    <property type="project" value="TreeGrafter"/>
</dbReference>
<dbReference type="PROSITE" id="PS50920">
    <property type="entry name" value="SOLCAR"/>
    <property type="match status" value="3"/>
</dbReference>
<evidence type="ECO:0000256" key="10">
    <source>
        <dbReference type="ARBA" id="ARBA00023136"/>
    </source>
</evidence>
<dbReference type="InterPro" id="IPR050567">
    <property type="entry name" value="Mitochondrial_Carrier"/>
</dbReference>